<dbReference type="InterPro" id="IPR037147">
    <property type="entry name" value="Ribosomal_bL28_sf"/>
</dbReference>
<dbReference type="GO" id="GO:0005762">
    <property type="term" value="C:mitochondrial large ribosomal subunit"/>
    <property type="evidence" value="ECO:0007669"/>
    <property type="project" value="TreeGrafter"/>
</dbReference>
<evidence type="ECO:0000256" key="2">
    <source>
        <dbReference type="ARBA" id="ARBA00022980"/>
    </source>
</evidence>
<dbReference type="AlphaFoldDB" id="G0QW59"/>
<dbReference type="InParanoid" id="G0QW59"/>
<keyword evidence="6" id="KW-1185">Reference proteome</keyword>
<dbReference type="OrthoDB" id="312542at2759"/>
<keyword evidence="4" id="KW-0175">Coiled coil</keyword>
<dbReference type="EMBL" id="GL983981">
    <property type="protein sequence ID" value="EGR30540.1"/>
    <property type="molecule type" value="Genomic_DNA"/>
</dbReference>
<organism evidence="5 6">
    <name type="scientific">Ichthyophthirius multifiliis</name>
    <name type="common">White spot disease agent</name>
    <name type="synonym">Ich</name>
    <dbReference type="NCBI Taxonomy" id="5932"/>
    <lineage>
        <taxon>Eukaryota</taxon>
        <taxon>Sar</taxon>
        <taxon>Alveolata</taxon>
        <taxon>Ciliophora</taxon>
        <taxon>Intramacronucleata</taxon>
        <taxon>Oligohymenophorea</taxon>
        <taxon>Hymenostomatida</taxon>
        <taxon>Ophryoglenina</taxon>
        <taxon>Ichthyophthirius</taxon>
    </lineage>
</organism>
<evidence type="ECO:0008006" key="7">
    <source>
        <dbReference type="Google" id="ProtNLM"/>
    </source>
</evidence>
<comment type="similarity">
    <text evidence="1">Belongs to the bacterial ribosomal protein bL28 family.</text>
</comment>
<sequence>MLFKNFDQKSILDLHKVNNILERNITKRTQRSQKGLFHGKQSKSGKKYCYSDKRNTRRFGVNVRKKYLQSDILKQKIHLRLSTKAIRCIDKYGGLDNYILLTRPKKMDSLYGEYLRRLMMYKLQDSKFNPQYIAKSKPVSFKIQRRHLKFQKKLDIWQPTEIRYTDLTQYKMKLPEQMSRRELEEFKFFEDIAKNPEKMDLEHPLIKRENEKQMKQLEILEVEKQKINEKIKKYKSKKILKKIDSVVKQGQEEFASGALLK</sequence>
<dbReference type="RefSeq" id="XP_004032127.1">
    <property type="nucleotide sequence ID" value="XM_004032079.1"/>
</dbReference>
<dbReference type="STRING" id="857967.G0QW59"/>
<proteinExistence type="inferred from homology"/>
<keyword evidence="2" id="KW-0689">Ribosomal protein</keyword>
<reference evidence="5 6" key="1">
    <citation type="submission" date="2011-07" db="EMBL/GenBank/DDBJ databases">
        <authorList>
            <person name="Coyne R."/>
            <person name="Brami D."/>
            <person name="Johnson J."/>
            <person name="Hostetler J."/>
            <person name="Hannick L."/>
            <person name="Clark T."/>
            <person name="Cassidy-Hanley D."/>
            <person name="Inman J."/>
        </authorList>
    </citation>
    <scope>NUCLEOTIDE SEQUENCE [LARGE SCALE GENOMIC DNA]</scope>
    <source>
        <strain evidence="5 6">G5</strain>
    </source>
</reference>
<accession>G0QW59</accession>
<dbReference type="PANTHER" id="PTHR13528">
    <property type="entry name" value="39S RIBOSOMAL PROTEIN L28, MITOCHONDRIAL"/>
    <property type="match status" value="1"/>
</dbReference>
<dbReference type="Pfam" id="PF00830">
    <property type="entry name" value="Ribosomal_L28"/>
    <property type="match status" value="1"/>
</dbReference>
<dbReference type="InterPro" id="IPR026569">
    <property type="entry name" value="Ribosomal_bL28"/>
</dbReference>
<dbReference type="OMA" id="QYWLSAH"/>
<dbReference type="PANTHER" id="PTHR13528:SF2">
    <property type="entry name" value="LARGE RIBOSOMAL SUBUNIT PROTEIN BL28M"/>
    <property type="match status" value="1"/>
</dbReference>
<feature type="coiled-coil region" evidence="4">
    <location>
        <begin position="210"/>
        <end position="237"/>
    </location>
</feature>
<dbReference type="InterPro" id="IPR034704">
    <property type="entry name" value="Ribosomal_bL28/bL31-like_sf"/>
</dbReference>
<dbReference type="eggNOG" id="KOG3278">
    <property type="taxonomic scope" value="Eukaryota"/>
</dbReference>
<keyword evidence="3" id="KW-0687">Ribonucleoprotein</keyword>
<dbReference type="Proteomes" id="UP000008983">
    <property type="component" value="Unassembled WGS sequence"/>
</dbReference>
<name>G0QW59_ICHMU</name>
<evidence type="ECO:0000256" key="4">
    <source>
        <dbReference type="SAM" id="Coils"/>
    </source>
</evidence>
<evidence type="ECO:0000313" key="6">
    <source>
        <dbReference type="Proteomes" id="UP000008983"/>
    </source>
</evidence>
<protein>
    <recommendedName>
        <fullName evidence="7">Ribosomal protein L28</fullName>
    </recommendedName>
</protein>
<evidence type="ECO:0000313" key="5">
    <source>
        <dbReference type="EMBL" id="EGR30540.1"/>
    </source>
</evidence>
<dbReference type="Gene3D" id="2.30.170.40">
    <property type="entry name" value="Ribosomal protein L28/L24"/>
    <property type="match status" value="1"/>
</dbReference>
<evidence type="ECO:0000256" key="1">
    <source>
        <dbReference type="ARBA" id="ARBA00008760"/>
    </source>
</evidence>
<gene>
    <name evidence="5" type="ORF">IMG5_129580</name>
</gene>
<dbReference type="GeneID" id="14906652"/>
<evidence type="ECO:0000256" key="3">
    <source>
        <dbReference type="ARBA" id="ARBA00023274"/>
    </source>
</evidence>
<dbReference type="GO" id="GO:0003735">
    <property type="term" value="F:structural constituent of ribosome"/>
    <property type="evidence" value="ECO:0007669"/>
    <property type="project" value="InterPro"/>
</dbReference>
<dbReference type="SUPFAM" id="SSF143800">
    <property type="entry name" value="L28p-like"/>
    <property type="match status" value="1"/>
</dbReference>